<sequence length="394" mass="45114">ATHSDAYFPQLVQSAALLRIPLHVLGWNCKWKGFRTKLEYFKEFCNEVPPKDVVVCLDGFDTLFLQPAHVILQKFLDFNVPMVITAENPSSSLFPYFFECCHDLLFLRNDKIRWPLPKRAPLNGPILKRLNAGCFIGYAQFIKNCLDSLPDTCQNDQFFLTDFYLKNANQCVILDATCELFLLVRTNDKIEFISPEEEKMISNGGSEGSSFQYYDGKPRSSQLPLFHNKSNNNNSISVASPISSPLSRVPYPFLKIIKDKDFNTYPCILHIHCRRNANWLLKKMGLLKTWPLLNFFLSYPWYIIYSLGGTRHSTLYMILLLSVVSLSLATPLALIHLLFRWTNVSTYLVDTLELNVFENVPHLTWPAVPLAVCSSTCAAAIILRYTFMQSFTDS</sequence>
<protein>
    <recommendedName>
        <fullName evidence="2">PLOD1-3-like GT domain-containing protein</fullName>
    </recommendedName>
</protein>
<keyword evidence="4" id="KW-1185">Reference proteome</keyword>
<dbReference type="Proteomes" id="UP000823046">
    <property type="component" value="Unassembled WGS sequence"/>
</dbReference>
<dbReference type="Pfam" id="PF25342">
    <property type="entry name" value="GT_PLOD"/>
    <property type="match status" value="1"/>
</dbReference>
<feature type="transmembrane region" description="Helical" evidence="1">
    <location>
        <begin position="315"/>
        <end position="339"/>
    </location>
</feature>
<proteinExistence type="predicted"/>
<keyword evidence="1" id="KW-0472">Membrane</keyword>
<organism evidence="3 4">
    <name type="scientific">Cardiosporidium cionae</name>
    <dbReference type="NCBI Taxonomy" id="476202"/>
    <lineage>
        <taxon>Eukaryota</taxon>
        <taxon>Sar</taxon>
        <taxon>Alveolata</taxon>
        <taxon>Apicomplexa</taxon>
        <taxon>Aconoidasida</taxon>
        <taxon>Nephromycida</taxon>
        <taxon>Cardiosporidium</taxon>
    </lineage>
</organism>
<feature type="transmembrane region" description="Helical" evidence="1">
    <location>
        <begin position="367"/>
        <end position="387"/>
    </location>
</feature>
<feature type="non-terminal residue" evidence="3">
    <location>
        <position position="1"/>
    </location>
</feature>
<dbReference type="EMBL" id="JADAQX010001914">
    <property type="protein sequence ID" value="KAF8817703.1"/>
    <property type="molecule type" value="Genomic_DNA"/>
</dbReference>
<accession>A0ABQ7J3P3</accession>
<feature type="domain" description="PLOD1-3-like GT" evidence="2">
    <location>
        <begin position="1"/>
        <end position="202"/>
    </location>
</feature>
<dbReference type="PANTHER" id="PTHR36587">
    <property type="entry name" value="EXPRESSION SITE-ASSOCIATED GENE 3 (ESAG3)-LIKE PROTEIN"/>
    <property type="match status" value="1"/>
</dbReference>
<comment type="caution">
    <text evidence="3">The sequence shown here is derived from an EMBL/GenBank/DDBJ whole genome shotgun (WGS) entry which is preliminary data.</text>
</comment>
<evidence type="ECO:0000256" key="1">
    <source>
        <dbReference type="SAM" id="Phobius"/>
    </source>
</evidence>
<name>A0ABQ7J3P3_9APIC</name>
<evidence type="ECO:0000313" key="4">
    <source>
        <dbReference type="Proteomes" id="UP000823046"/>
    </source>
</evidence>
<gene>
    <name evidence="3" type="ORF">IE077_004161</name>
</gene>
<keyword evidence="1" id="KW-0812">Transmembrane</keyword>
<evidence type="ECO:0000313" key="3">
    <source>
        <dbReference type="EMBL" id="KAF8817703.1"/>
    </source>
</evidence>
<dbReference type="CDD" id="cd22997">
    <property type="entry name" value="GT_LH"/>
    <property type="match status" value="1"/>
</dbReference>
<evidence type="ECO:0000259" key="2">
    <source>
        <dbReference type="Pfam" id="PF25342"/>
    </source>
</evidence>
<reference evidence="3 4" key="1">
    <citation type="journal article" date="2020" name="bioRxiv">
        <title>Metabolic contributions of an alphaproteobacterial endosymbiont in the apicomplexan Cardiosporidium cionae.</title>
        <authorList>
            <person name="Hunter E.S."/>
            <person name="Paight C.J."/>
            <person name="Lane C.E."/>
        </authorList>
    </citation>
    <scope>NUCLEOTIDE SEQUENCE [LARGE SCALE GENOMIC DNA]</scope>
    <source>
        <strain evidence="3">ESH_2018</strain>
    </source>
</reference>
<dbReference type="InterPro" id="IPR057589">
    <property type="entry name" value="GT_PLOD"/>
</dbReference>
<dbReference type="PANTHER" id="PTHR36587:SF2">
    <property type="entry name" value="EXPRESSION SITE-ASSOCIATED GENE 3 (ESAG3)-LIKE PROTEIN"/>
    <property type="match status" value="1"/>
</dbReference>
<keyword evidence="1" id="KW-1133">Transmembrane helix</keyword>
<feature type="transmembrane region" description="Helical" evidence="1">
    <location>
        <begin position="290"/>
        <end position="308"/>
    </location>
</feature>